<evidence type="ECO:0000313" key="3">
    <source>
        <dbReference type="EMBL" id="RXK10703.1"/>
    </source>
</evidence>
<evidence type="ECO:0000259" key="1">
    <source>
        <dbReference type="PROSITE" id="PS51832"/>
    </source>
</evidence>
<name>A0AAX2AC99_9BACT</name>
<organism evidence="3 5">
    <name type="scientific">Halarcobacter bivalviorum</name>
    <dbReference type="NCBI Taxonomy" id="663364"/>
    <lineage>
        <taxon>Bacteria</taxon>
        <taxon>Pseudomonadati</taxon>
        <taxon>Campylobacterota</taxon>
        <taxon>Epsilonproteobacteria</taxon>
        <taxon>Campylobacterales</taxon>
        <taxon>Arcobacteraceae</taxon>
        <taxon>Halarcobacter</taxon>
    </lineage>
</organism>
<dbReference type="GO" id="GO:0004112">
    <property type="term" value="F:cyclic-nucleotide phosphodiesterase activity"/>
    <property type="evidence" value="ECO:0007669"/>
    <property type="project" value="TreeGrafter"/>
</dbReference>
<dbReference type="Proteomes" id="UP000253850">
    <property type="component" value="Chromosome"/>
</dbReference>
<dbReference type="PANTHER" id="PTHR43155">
    <property type="entry name" value="CYCLIC DI-GMP PHOSPHODIESTERASE PA4108-RELATED"/>
    <property type="match status" value="1"/>
</dbReference>
<dbReference type="GO" id="GO:0009214">
    <property type="term" value="P:cyclic nucleotide catabolic process"/>
    <property type="evidence" value="ECO:0007669"/>
    <property type="project" value="TreeGrafter"/>
</dbReference>
<reference evidence="3 5" key="1">
    <citation type="submission" date="2017-10" db="EMBL/GenBank/DDBJ databases">
        <title>Genomics of the genus Arcobacter.</title>
        <authorList>
            <person name="Perez-Cataluna A."/>
            <person name="Figueras M.J."/>
        </authorList>
    </citation>
    <scope>NUCLEOTIDE SEQUENCE [LARGE SCALE GENOMIC DNA]</scope>
    <source>
        <strain evidence="3 5">CECT 7835</strain>
    </source>
</reference>
<dbReference type="SUPFAM" id="SSF109604">
    <property type="entry name" value="HD-domain/PDEase-like"/>
    <property type="match status" value="2"/>
</dbReference>
<dbReference type="PANTHER" id="PTHR43155:SF1">
    <property type="entry name" value="3'3'-CGAMP-SPECIFIC PHOSPHODIESTERASE 1"/>
    <property type="match status" value="1"/>
</dbReference>
<keyword evidence="5" id="KW-1185">Reference proteome</keyword>
<sequence>MDKKKQMNFNLNNFLLSFSNALDEIESRYSKTSKNHSKRVAYLCLKLALEFNYKQEALFDLCAYSLMHNIALLKTKEDKKEFCLLANNYVTLFPFSFEEQKDVLLYQEEFFDGSGVFGLKDYEIPLFSQFISFSNLLDTKFDLSNPAIENREKILNFLEKKKNILFSEDLVECFEEFSKNQSFWLDLQNENELLTFIFSTLHDKTIVLEFEEILKITSIFTLFTNENLNIITNASKVADFYNFEHKDKQTFMIAASLCNIGKLYIDEKILNKKSSLDKLEYELIKAYPYYTKKILSNIIGFSDICSYAYKVQEQIDSKGYPFSLEARDLSLKDRALALINIYTSLTSKNSYREAFSKEQTFELISSMAEEGRVDKSLVIDFKEIFK</sequence>
<dbReference type="InterPro" id="IPR037522">
    <property type="entry name" value="HD_GYP_dom"/>
</dbReference>
<dbReference type="EMBL" id="CP031217">
    <property type="protein sequence ID" value="AXH12367.1"/>
    <property type="molecule type" value="Genomic_DNA"/>
</dbReference>
<dbReference type="EMBL" id="PDKM01000002">
    <property type="protein sequence ID" value="RXK10703.1"/>
    <property type="molecule type" value="Genomic_DNA"/>
</dbReference>
<accession>A0AAX2AC99</accession>
<dbReference type="Gene3D" id="1.10.3210.10">
    <property type="entry name" value="Hypothetical protein af1432"/>
    <property type="match status" value="2"/>
</dbReference>
<dbReference type="KEGG" id="hbv:ABIV_1371"/>
<evidence type="ECO:0000313" key="5">
    <source>
        <dbReference type="Proteomes" id="UP000289193"/>
    </source>
</evidence>
<dbReference type="Proteomes" id="UP000289193">
    <property type="component" value="Unassembled WGS sequence"/>
</dbReference>
<gene>
    <name evidence="2" type="ORF">ABIV_1371</name>
    <name evidence="3" type="ORF">CRV05_05340</name>
</gene>
<proteinExistence type="predicted"/>
<protein>
    <submittedName>
        <fullName evidence="2">C-di-GMP phosphodiesterase, class II (HD-GYP domain)</fullName>
    </submittedName>
    <submittedName>
        <fullName evidence="3">Phosphohydrolase</fullName>
    </submittedName>
</protein>
<dbReference type="AlphaFoldDB" id="A0AAX2AC99"/>
<reference evidence="2 4" key="2">
    <citation type="submission" date="2018-07" db="EMBL/GenBank/DDBJ databases">
        <title>Complete genome of the Arcobacter bivalviorum type strain LMG 26154.</title>
        <authorList>
            <person name="Miller W.G."/>
            <person name="Yee E."/>
            <person name="Bono J.L."/>
        </authorList>
    </citation>
    <scope>NUCLEOTIDE SEQUENCE [LARGE SCALE GENOMIC DNA]</scope>
    <source>
        <strain evidence="2 4">LMG 26154</strain>
    </source>
</reference>
<evidence type="ECO:0000313" key="2">
    <source>
        <dbReference type="EMBL" id="AXH12367.1"/>
    </source>
</evidence>
<dbReference type="RefSeq" id="WP_114839199.1">
    <property type="nucleotide sequence ID" value="NZ_CP031217.1"/>
</dbReference>
<dbReference type="PROSITE" id="PS51832">
    <property type="entry name" value="HD_GYP"/>
    <property type="match status" value="1"/>
</dbReference>
<evidence type="ECO:0000313" key="4">
    <source>
        <dbReference type="Proteomes" id="UP000253850"/>
    </source>
</evidence>
<feature type="domain" description="HD-GYP" evidence="1">
    <location>
        <begin position="187"/>
        <end position="386"/>
    </location>
</feature>
<dbReference type="Pfam" id="PF13487">
    <property type="entry name" value="HD_5"/>
    <property type="match status" value="1"/>
</dbReference>